<dbReference type="Proteomes" id="UP000183760">
    <property type="component" value="Unassembled WGS sequence"/>
</dbReference>
<reference evidence="2 3" key="1">
    <citation type="submission" date="2016-10" db="EMBL/GenBank/DDBJ databases">
        <authorList>
            <person name="Varghese N."/>
            <person name="Submissions S."/>
        </authorList>
    </citation>
    <scope>NUCLEOTIDE SEQUENCE [LARGE SCALE GENOMIC DNA]</scope>
    <source>
        <strain evidence="2 3">DSM 16525</strain>
    </source>
</reference>
<feature type="compositionally biased region" description="Basic and acidic residues" evidence="1">
    <location>
        <begin position="9"/>
        <end position="24"/>
    </location>
</feature>
<name>A0ABY1CX43_MYXFU</name>
<dbReference type="EMBL" id="FOIB01000019">
    <property type="protein sequence ID" value="SEU42218.1"/>
    <property type="molecule type" value="Genomic_DNA"/>
</dbReference>
<feature type="compositionally biased region" description="Basic and acidic residues" evidence="1">
    <location>
        <begin position="504"/>
        <end position="517"/>
    </location>
</feature>
<accession>A0ABY1CX43</accession>
<evidence type="ECO:0000256" key="1">
    <source>
        <dbReference type="SAM" id="MobiDB-lite"/>
    </source>
</evidence>
<sequence length="543" mass="58832">MRTHSAPPSHERSVEATPSHETRARRSPARVGQLKALQAGLDQSPRVRGLAHVGTSLNPRAPTSAQPIQRMEWRKKGDGLVAEDTGYTGPEPDPLSIPPGLVENDIWNDVTNHVYKGDTGLLRFHHQAEQPGDSLVPEELRTQFELLNKDPPIATTNAMKSYKLKLDGVFLSLGQWLEGQRDLGPVGPETQEAVDRLQRRIKSLRDHLVRHEGYPKLPAKEPERAQLAQGGAAARLYAHVTPATLTDDGTMEVPIIDSSKRVTAVEEGTVDSGEVVAPPPLETIDTHALTPADDGLAWWASAAMGLRQAAKTALRGKLLSLGVGTGRVPIGVKVKNDSAPQGEFIVLGHGAPIAHDKSPEQLGLRTPSDAAPEHRVSYPAFLSRLSAVQKDKGVSDPEVAQAMLRMVKSPGVDPGGVPDEVLPLLREMLVTWMVAEPARHRSVIFNSVLSLQEIANGTQTFAQMLPDKGRYPMAGKGTAKEGRLAEEHEEALLAGKNVTANSKVETRQKEQLKRTSTDGDLSSPLEQILHEQGIGGSRLRYLP</sequence>
<proteinExistence type="predicted"/>
<evidence type="ECO:0000313" key="3">
    <source>
        <dbReference type="Proteomes" id="UP000183760"/>
    </source>
</evidence>
<protein>
    <submittedName>
        <fullName evidence="2">Uncharacterized protein</fullName>
    </submittedName>
</protein>
<gene>
    <name evidence="2" type="ORF">SAMN05443572_1197</name>
</gene>
<organism evidence="2 3">
    <name type="scientific">Myxococcus fulvus</name>
    <dbReference type="NCBI Taxonomy" id="33"/>
    <lineage>
        <taxon>Bacteria</taxon>
        <taxon>Pseudomonadati</taxon>
        <taxon>Myxococcota</taxon>
        <taxon>Myxococcia</taxon>
        <taxon>Myxococcales</taxon>
        <taxon>Cystobacterineae</taxon>
        <taxon>Myxococcaceae</taxon>
        <taxon>Myxococcus</taxon>
    </lineage>
</organism>
<feature type="region of interest" description="Disordered" evidence="1">
    <location>
        <begin position="1"/>
        <end position="33"/>
    </location>
</feature>
<dbReference type="RefSeq" id="WP_143097520.1">
    <property type="nucleotide sequence ID" value="NZ_BJXR01000076.1"/>
</dbReference>
<feature type="region of interest" description="Disordered" evidence="1">
    <location>
        <begin position="494"/>
        <end position="529"/>
    </location>
</feature>
<evidence type="ECO:0000313" key="2">
    <source>
        <dbReference type="EMBL" id="SEU42218.1"/>
    </source>
</evidence>
<comment type="caution">
    <text evidence="2">The sequence shown here is derived from an EMBL/GenBank/DDBJ whole genome shotgun (WGS) entry which is preliminary data.</text>
</comment>
<keyword evidence="3" id="KW-1185">Reference proteome</keyword>